<dbReference type="SUPFAM" id="SSF51445">
    <property type="entry name" value="(Trans)glycosidases"/>
    <property type="match status" value="1"/>
</dbReference>
<dbReference type="PANTHER" id="PTHR35273:SF2">
    <property type="entry name" value="ALPHA-GALACTOSIDASE"/>
    <property type="match status" value="1"/>
</dbReference>
<evidence type="ECO:0000259" key="2">
    <source>
        <dbReference type="Pfam" id="PF03537"/>
    </source>
</evidence>
<evidence type="ECO:0000313" key="4">
    <source>
        <dbReference type="Proteomes" id="UP001410795"/>
    </source>
</evidence>
<sequence length="270" mass="28302">MPAFIPTRAAGALVVAGTALALSACGAVAPAGLPAEGGVDYQLGGASTPPDGVTVVVRDVTAQPAAGVYSVCYVNGFQTQPGELPEWRADAPAAILEVDGGPVADPEWPDEYALDTRTDEARAAILARRGAEIEECARKGFDAVELDNLDAHTRFAALSEEGGLALAASYIDLAHDSGLAVAQKNSAELAERGPDLGFDFAVVEECLATEECDVYAAAYGTQVIDVEYELSDDEFDTRCAEAPNPRLTILRDLDLLPEGDPDRLYRACEG</sequence>
<accession>A0ABP7B6B7</accession>
<feature type="signal peptide" evidence="1">
    <location>
        <begin position="1"/>
        <end position="21"/>
    </location>
</feature>
<dbReference type="Proteomes" id="UP001410795">
    <property type="component" value="Unassembled WGS sequence"/>
</dbReference>
<reference evidence="4" key="1">
    <citation type="journal article" date="2019" name="Int. J. Syst. Evol. Microbiol.">
        <title>The Global Catalogue of Microorganisms (GCM) 10K type strain sequencing project: providing services to taxonomists for standard genome sequencing and annotation.</title>
        <authorList>
            <consortium name="The Broad Institute Genomics Platform"/>
            <consortium name="The Broad Institute Genome Sequencing Center for Infectious Disease"/>
            <person name="Wu L."/>
            <person name="Ma J."/>
        </authorList>
    </citation>
    <scope>NUCLEOTIDE SEQUENCE [LARGE SCALE GENOMIC DNA]</scope>
    <source>
        <strain evidence="4">JCM 16546</strain>
    </source>
</reference>
<comment type="caution">
    <text evidence="3">The sequence shown here is derived from an EMBL/GenBank/DDBJ whole genome shotgun (WGS) entry which is preliminary data.</text>
</comment>
<dbReference type="InterPro" id="IPR013785">
    <property type="entry name" value="Aldolase_TIM"/>
</dbReference>
<gene>
    <name evidence="3" type="ORF">GCM10022202_08100</name>
</gene>
<keyword evidence="1" id="KW-0732">Signal</keyword>
<organism evidence="3 4">
    <name type="scientific">Microbacterium marinilacus</name>
    <dbReference type="NCBI Taxonomy" id="415209"/>
    <lineage>
        <taxon>Bacteria</taxon>
        <taxon>Bacillati</taxon>
        <taxon>Actinomycetota</taxon>
        <taxon>Actinomycetes</taxon>
        <taxon>Micrococcales</taxon>
        <taxon>Microbacteriaceae</taxon>
        <taxon>Microbacterium</taxon>
    </lineage>
</organism>
<evidence type="ECO:0000313" key="3">
    <source>
        <dbReference type="EMBL" id="GAA3650843.1"/>
    </source>
</evidence>
<feature type="domain" description="Glycoside-hydrolase family GH114 TIM-barrel" evidence="2">
    <location>
        <begin position="40"/>
        <end position="255"/>
    </location>
</feature>
<evidence type="ECO:0000256" key="1">
    <source>
        <dbReference type="SAM" id="SignalP"/>
    </source>
</evidence>
<dbReference type="EMBL" id="BAAAYV010000005">
    <property type="protein sequence ID" value="GAA3650843.1"/>
    <property type="molecule type" value="Genomic_DNA"/>
</dbReference>
<keyword evidence="4" id="KW-1185">Reference proteome</keyword>
<feature type="chain" id="PRO_5045911049" evidence="1">
    <location>
        <begin position="22"/>
        <end position="270"/>
    </location>
</feature>
<dbReference type="PANTHER" id="PTHR35273">
    <property type="entry name" value="ALPHA-1,4 POLYGALACTOSAMINIDASE, PUTATIVE (AFU_ORTHOLOGUE AFUA_3G07890)-RELATED"/>
    <property type="match status" value="1"/>
</dbReference>
<protein>
    <submittedName>
        <fullName evidence="3">Endo alpha-1,4 polygalactosaminidase</fullName>
    </submittedName>
</protein>
<name>A0ABP7B6B7_9MICO</name>
<dbReference type="Pfam" id="PF03537">
    <property type="entry name" value="Glyco_hydro_114"/>
    <property type="match status" value="1"/>
</dbReference>
<dbReference type="InterPro" id="IPR004352">
    <property type="entry name" value="GH114_TIM-barrel"/>
</dbReference>
<dbReference type="Gene3D" id="3.20.20.70">
    <property type="entry name" value="Aldolase class I"/>
    <property type="match status" value="1"/>
</dbReference>
<dbReference type="RefSeq" id="WP_221855826.1">
    <property type="nucleotide sequence ID" value="NZ_BAAAYV010000005.1"/>
</dbReference>
<proteinExistence type="predicted"/>
<dbReference type="InterPro" id="IPR017853">
    <property type="entry name" value="GH"/>
</dbReference>